<dbReference type="OrthoDB" id="5514582at2"/>
<keyword evidence="3" id="KW-1185">Reference proteome</keyword>
<dbReference type="EMBL" id="CP012332">
    <property type="protein sequence ID" value="AKU90526.1"/>
    <property type="molecule type" value="Genomic_DNA"/>
</dbReference>
<dbReference type="Pfam" id="PF07238">
    <property type="entry name" value="PilZ"/>
    <property type="match status" value="1"/>
</dbReference>
<protein>
    <recommendedName>
        <fullName evidence="1">PilZ domain-containing protein</fullName>
    </recommendedName>
</protein>
<evidence type="ECO:0000313" key="3">
    <source>
        <dbReference type="Proteomes" id="UP000055590"/>
    </source>
</evidence>
<name>A0A0K1PAT4_9BACT</name>
<dbReference type="SUPFAM" id="SSF141371">
    <property type="entry name" value="PilZ domain-like"/>
    <property type="match status" value="1"/>
</dbReference>
<sequence length="111" mass="12434">MAEQRKTERAPIDIYLNKIIDEARHLARATDISTDGIWVSKILEPRSATRAVGLEFQLPGSEEVINAAGEVVREDSRIGGRAEGTAIRFTHMAHRYRRMIEVYVSRVAGNA</sequence>
<evidence type="ECO:0000259" key="1">
    <source>
        <dbReference type="Pfam" id="PF07238"/>
    </source>
</evidence>
<dbReference type="GO" id="GO:0035438">
    <property type="term" value="F:cyclic-di-GMP binding"/>
    <property type="evidence" value="ECO:0007669"/>
    <property type="project" value="InterPro"/>
</dbReference>
<accession>A0A0K1PAT4</accession>
<dbReference type="AlphaFoldDB" id="A0A0K1PAT4"/>
<organism evidence="2 3">
    <name type="scientific">Vulgatibacter incomptus</name>
    <dbReference type="NCBI Taxonomy" id="1391653"/>
    <lineage>
        <taxon>Bacteria</taxon>
        <taxon>Pseudomonadati</taxon>
        <taxon>Myxococcota</taxon>
        <taxon>Myxococcia</taxon>
        <taxon>Myxococcales</taxon>
        <taxon>Cystobacterineae</taxon>
        <taxon>Vulgatibacteraceae</taxon>
        <taxon>Vulgatibacter</taxon>
    </lineage>
</organism>
<dbReference type="InterPro" id="IPR009875">
    <property type="entry name" value="PilZ_domain"/>
</dbReference>
<dbReference type="STRING" id="1391653.AKJ08_0913"/>
<feature type="domain" description="PilZ" evidence="1">
    <location>
        <begin position="3"/>
        <end position="104"/>
    </location>
</feature>
<dbReference type="KEGG" id="vin:AKJ08_0913"/>
<dbReference type="RefSeq" id="WP_050724968.1">
    <property type="nucleotide sequence ID" value="NZ_CP012332.1"/>
</dbReference>
<proteinExistence type="predicted"/>
<evidence type="ECO:0000313" key="2">
    <source>
        <dbReference type="EMBL" id="AKU90526.1"/>
    </source>
</evidence>
<dbReference type="Gene3D" id="2.40.10.220">
    <property type="entry name" value="predicted glycosyltransferase like domains"/>
    <property type="match status" value="1"/>
</dbReference>
<reference evidence="2 3" key="1">
    <citation type="submission" date="2015-08" db="EMBL/GenBank/DDBJ databases">
        <authorList>
            <person name="Babu N.S."/>
            <person name="Beckwith C.J."/>
            <person name="Beseler K.G."/>
            <person name="Brison A."/>
            <person name="Carone J.V."/>
            <person name="Caskin T.P."/>
            <person name="Diamond M."/>
            <person name="Durham M.E."/>
            <person name="Foxe J.M."/>
            <person name="Go M."/>
            <person name="Henderson B.A."/>
            <person name="Jones I.B."/>
            <person name="McGettigan J.A."/>
            <person name="Micheletti S.J."/>
            <person name="Nasrallah M.E."/>
            <person name="Ortiz D."/>
            <person name="Piller C.R."/>
            <person name="Privatt S.R."/>
            <person name="Schneider S.L."/>
            <person name="Sharp S."/>
            <person name="Smith T.C."/>
            <person name="Stanton J.D."/>
            <person name="Ullery H.E."/>
            <person name="Wilson R.J."/>
            <person name="Serrano M.G."/>
            <person name="Buck G."/>
            <person name="Lee V."/>
            <person name="Wang Y."/>
            <person name="Carvalho R."/>
            <person name="Voegtly L."/>
            <person name="Shi R."/>
            <person name="Duckworth R."/>
            <person name="Johnson A."/>
            <person name="Loviza R."/>
            <person name="Walstead R."/>
            <person name="Shah Z."/>
            <person name="Kiflezghi M."/>
            <person name="Wade K."/>
            <person name="Ball S.L."/>
            <person name="Bradley K.W."/>
            <person name="Asai D.J."/>
            <person name="Bowman C.A."/>
            <person name="Russell D.A."/>
            <person name="Pope W.H."/>
            <person name="Jacobs-Sera D."/>
            <person name="Hendrix R.W."/>
            <person name="Hatfull G.F."/>
        </authorList>
    </citation>
    <scope>NUCLEOTIDE SEQUENCE [LARGE SCALE GENOMIC DNA]</scope>
    <source>
        <strain evidence="2 3">DSM 27710</strain>
    </source>
</reference>
<dbReference type="Proteomes" id="UP000055590">
    <property type="component" value="Chromosome"/>
</dbReference>
<gene>
    <name evidence="2" type="ORF">AKJ08_0913</name>
</gene>